<dbReference type="EMBL" id="NEDP02000871">
    <property type="protein sequence ID" value="OWF54829.1"/>
    <property type="molecule type" value="Genomic_DNA"/>
</dbReference>
<keyword evidence="2" id="KW-1185">Reference proteome</keyword>
<name>A0A210R1E9_MIZYE</name>
<comment type="caution">
    <text evidence="1">The sequence shown here is derived from an EMBL/GenBank/DDBJ whole genome shotgun (WGS) entry which is preliminary data.</text>
</comment>
<dbReference type="Proteomes" id="UP000242188">
    <property type="component" value="Unassembled WGS sequence"/>
</dbReference>
<accession>A0A210R1E9</accession>
<organism evidence="1 2">
    <name type="scientific">Mizuhopecten yessoensis</name>
    <name type="common">Japanese scallop</name>
    <name type="synonym">Patinopecten yessoensis</name>
    <dbReference type="NCBI Taxonomy" id="6573"/>
    <lineage>
        <taxon>Eukaryota</taxon>
        <taxon>Metazoa</taxon>
        <taxon>Spiralia</taxon>
        <taxon>Lophotrochozoa</taxon>
        <taxon>Mollusca</taxon>
        <taxon>Bivalvia</taxon>
        <taxon>Autobranchia</taxon>
        <taxon>Pteriomorphia</taxon>
        <taxon>Pectinida</taxon>
        <taxon>Pectinoidea</taxon>
        <taxon>Pectinidae</taxon>
        <taxon>Mizuhopecten</taxon>
    </lineage>
</organism>
<protein>
    <recommendedName>
        <fullName evidence="3">Rho termination factor N-terminal domain-containing protein</fullName>
    </recommendedName>
</protein>
<evidence type="ECO:0000313" key="1">
    <source>
        <dbReference type="EMBL" id="OWF54829.1"/>
    </source>
</evidence>
<proteinExistence type="predicted"/>
<sequence>MRTNATEWVISVSASAFHVVYIRYGVYSMANRDNLNKLGVDALKLLASENNIATEKKKKSELVSQLLDAQAPVSALTPVLSQSSGVLAVSPNVKENLPPFNQVTYGSDLTQLPTIKFNDIYEFMILRPTDSGSSVKNFRGLDRATKHYDAGDVQRVSIAQVDESIVYVRATCQASMKKHHYQMYVCATLSPDKDKLEYAYCQCPIG</sequence>
<evidence type="ECO:0008006" key="3">
    <source>
        <dbReference type="Google" id="ProtNLM"/>
    </source>
</evidence>
<reference evidence="1 2" key="1">
    <citation type="journal article" date="2017" name="Nat. Ecol. Evol.">
        <title>Scallop genome provides insights into evolution of bilaterian karyotype and development.</title>
        <authorList>
            <person name="Wang S."/>
            <person name="Zhang J."/>
            <person name="Jiao W."/>
            <person name="Li J."/>
            <person name="Xun X."/>
            <person name="Sun Y."/>
            <person name="Guo X."/>
            <person name="Huan P."/>
            <person name="Dong B."/>
            <person name="Zhang L."/>
            <person name="Hu X."/>
            <person name="Sun X."/>
            <person name="Wang J."/>
            <person name="Zhao C."/>
            <person name="Wang Y."/>
            <person name="Wang D."/>
            <person name="Huang X."/>
            <person name="Wang R."/>
            <person name="Lv J."/>
            <person name="Li Y."/>
            <person name="Zhang Z."/>
            <person name="Liu B."/>
            <person name="Lu W."/>
            <person name="Hui Y."/>
            <person name="Liang J."/>
            <person name="Zhou Z."/>
            <person name="Hou R."/>
            <person name="Li X."/>
            <person name="Liu Y."/>
            <person name="Li H."/>
            <person name="Ning X."/>
            <person name="Lin Y."/>
            <person name="Zhao L."/>
            <person name="Xing Q."/>
            <person name="Dou J."/>
            <person name="Li Y."/>
            <person name="Mao J."/>
            <person name="Guo H."/>
            <person name="Dou H."/>
            <person name="Li T."/>
            <person name="Mu C."/>
            <person name="Jiang W."/>
            <person name="Fu Q."/>
            <person name="Fu X."/>
            <person name="Miao Y."/>
            <person name="Liu J."/>
            <person name="Yu Q."/>
            <person name="Li R."/>
            <person name="Liao H."/>
            <person name="Li X."/>
            <person name="Kong Y."/>
            <person name="Jiang Z."/>
            <person name="Chourrout D."/>
            <person name="Li R."/>
            <person name="Bao Z."/>
        </authorList>
    </citation>
    <scope>NUCLEOTIDE SEQUENCE [LARGE SCALE GENOMIC DNA]</scope>
    <source>
        <strain evidence="1 2">PY_sf001</strain>
    </source>
</reference>
<dbReference type="AlphaFoldDB" id="A0A210R1E9"/>
<gene>
    <name evidence="1" type="ORF">KP79_PYT20815</name>
</gene>
<evidence type="ECO:0000313" key="2">
    <source>
        <dbReference type="Proteomes" id="UP000242188"/>
    </source>
</evidence>
<dbReference type="OrthoDB" id="6098065at2759"/>